<comment type="caution">
    <text evidence="2">The sequence shown here is derived from an EMBL/GenBank/DDBJ whole genome shotgun (WGS) entry which is preliminary data.</text>
</comment>
<evidence type="ECO:0000259" key="1">
    <source>
        <dbReference type="Pfam" id="PF00329"/>
    </source>
</evidence>
<evidence type="ECO:0000313" key="3">
    <source>
        <dbReference type="Proteomes" id="UP000886883"/>
    </source>
</evidence>
<evidence type="ECO:0000313" key="2">
    <source>
        <dbReference type="EMBL" id="HJB90575.1"/>
    </source>
</evidence>
<dbReference type="SUPFAM" id="SSF143243">
    <property type="entry name" value="Nqo5-like"/>
    <property type="match status" value="1"/>
</dbReference>
<dbReference type="Proteomes" id="UP000886883">
    <property type="component" value="Unassembled WGS sequence"/>
</dbReference>
<organism evidence="2 3">
    <name type="scientific">Candidatus Eisenbergiella merdigallinarum</name>
    <dbReference type="NCBI Taxonomy" id="2838552"/>
    <lineage>
        <taxon>Bacteria</taxon>
        <taxon>Bacillati</taxon>
        <taxon>Bacillota</taxon>
        <taxon>Clostridia</taxon>
        <taxon>Lachnospirales</taxon>
        <taxon>Lachnospiraceae</taxon>
        <taxon>Eisenbergiella</taxon>
    </lineage>
</organism>
<sequence>MDQKNEIREITRDVFFATVIRMKMELWRLVQICAVRVEGGYEMSYTFCRNYEMVTLRLHVKEDEEISSITQVYPCAYMQENEAAELFGVKIKNLTVDYRNKLYRIDQETPFKEKG</sequence>
<protein>
    <submittedName>
        <fullName evidence="2">NADH-quinone oxidoreductase subunit C</fullName>
    </submittedName>
</protein>
<dbReference type="AlphaFoldDB" id="A0A9D2SC47"/>
<dbReference type="InterPro" id="IPR037232">
    <property type="entry name" value="NADH_quin_OxRdtase_su_C/D-like"/>
</dbReference>
<dbReference type="Pfam" id="PF00329">
    <property type="entry name" value="Complex1_30kDa"/>
    <property type="match status" value="1"/>
</dbReference>
<proteinExistence type="predicted"/>
<reference evidence="2" key="1">
    <citation type="journal article" date="2021" name="PeerJ">
        <title>Extensive microbial diversity within the chicken gut microbiome revealed by metagenomics and culture.</title>
        <authorList>
            <person name="Gilroy R."/>
            <person name="Ravi A."/>
            <person name="Getino M."/>
            <person name="Pursley I."/>
            <person name="Horton D.L."/>
            <person name="Alikhan N.F."/>
            <person name="Baker D."/>
            <person name="Gharbi K."/>
            <person name="Hall N."/>
            <person name="Watson M."/>
            <person name="Adriaenssens E.M."/>
            <person name="Foster-Nyarko E."/>
            <person name="Jarju S."/>
            <person name="Secka A."/>
            <person name="Antonio M."/>
            <person name="Oren A."/>
            <person name="Chaudhuri R.R."/>
            <person name="La Ragione R."/>
            <person name="Hildebrand F."/>
            <person name="Pallen M.J."/>
        </authorList>
    </citation>
    <scope>NUCLEOTIDE SEQUENCE</scope>
    <source>
        <strain evidence="2">USAMLcec3-2134</strain>
    </source>
</reference>
<dbReference type="InterPro" id="IPR001268">
    <property type="entry name" value="NADH_UbQ_OxRdtase_30kDa_su"/>
</dbReference>
<feature type="domain" description="NADH:ubiquinone oxidoreductase 30kDa subunit" evidence="1">
    <location>
        <begin position="21"/>
        <end position="94"/>
    </location>
</feature>
<gene>
    <name evidence="2" type="ORF">H9763_03790</name>
</gene>
<name>A0A9D2SC47_9FIRM</name>
<dbReference type="GO" id="GO:0008137">
    <property type="term" value="F:NADH dehydrogenase (ubiquinone) activity"/>
    <property type="evidence" value="ECO:0007669"/>
    <property type="project" value="InterPro"/>
</dbReference>
<dbReference type="Gene3D" id="3.30.460.80">
    <property type="entry name" value="NADH:ubiquinone oxidoreductase, 30kDa subunit"/>
    <property type="match status" value="1"/>
</dbReference>
<dbReference type="EMBL" id="DWXE01000011">
    <property type="protein sequence ID" value="HJB90575.1"/>
    <property type="molecule type" value="Genomic_DNA"/>
</dbReference>
<accession>A0A9D2SC47</accession>
<reference evidence="2" key="2">
    <citation type="submission" date="2021-04" db="EMBL/GenBank/DDBJ databases">
        <authorList>
            <person name="Gilroy R."/>
        </authorList>
    </citation>
    <scope>NUCLEOTIDE SEQUENCE</scope>
    <source>
        <strain evidence="2">USAMLcec3-2134</strain>
    </source>
</reference>